<dbReference type="AlphaFoldDB" id="A0AAV4S345"/>
<sequence>MNELRPLIAVLQQPRNSHCFTSGIYLRREQPPLSPNVAITGTISHSPITIAVDTNYPNHFFVDLDMENMTAMQDFEYSRCSENPE</sequence>
<dbReference type="Proteomes" id="UP001054837">
    <property type="component" value="Unassembled WGS sequence"/>
</dbReference>
<dbReference type="EMBL" id="BPLQ01007125">
    <property type="protein sequence ID" value="GIY28012.1"/>
    <property type="molecule type" value="Genomic_DNA"/>
</dbReference>
<keyword evidence="2" id="KW-1185">Reference proteome</keyword>
<reference evidence="1 2" key="1">
    <citation type="submission" date="2021-06" db="EMBL/GenBank/DDBJ databases">
        <title>Caerostris darwini draft genome.</title>
        <authorList>
            <person name="Kono N."/>
            <person name="Arakawa K."/>
        </authorList>
    </citation>
    <scope>NUCLEOTIDE SEQUENCE [LARGE SCALE GENOMIC DNA]</scope>
</reference>
<proteinExistence type="predicted"/>
<comment type="caution">
    <text evidence="1">The sequence shown here is derived from an EMBL/GenBank/DDBJ whole genome shotgun (WGS) entry which is preliminary data.</text>
</comment>
<accession>A0AAV4S345</accession>
<evidence type="ECO:0000313" key="2">
    <source>
        <dbReference type="Proteomes" id="UP001054837"/>
    </source>
</evidence>
<organism evidence="1 2">
    <name type="scientific">Caerostris darwini</name>
    <dbReference type="NCBI Taxonomy" id="1538125"/>
    <lineage>
        <taxon>Eukaryota</taxon>
        <taxon>Metazoa</taxon>
        <taxon>Ecdysozoa</taxon>
        <taxon>Arthropoda</taxon>
        <taxon>Chelicerata</taxon>
        <taxon>Arachnida</taxon>
        <taxon>Araneae</taxon>
        <taxon>Araneomorphae</taxon>
        <taxon>Entelegynae</taxon>
        <taxon>Araneoidea</taxon>
        <taxon>Araneidae</taxon>
        <taxon>Caerostris</taxon>
    </lineage>
</organism>
<name>A0AAV4S345_9ARAC</name>
<protein>
    <submittedName>
        <fullName evidence="1">Uncharacterized protein</fullName>
    </submittedName>
</protein>
<evidence type="ECO:0000313" key="1">
    <source>
        <dbReference type="EMBL" id="GIY28012.1"/>
    </source>
</evidence>
<gene>
    <name evidence="1" type="ORF">CDAR_440501</name>
</gene>